<comment type="caution">
    <text evidence="2">The sequence shown here is derived from an EMBL/GenBank/DDBJ whole genome shotgun (WGS) entry which is preliminary data.</text>
</comment>
<accession>A0A3L6RVH4</accession>
<name>A0A3L6RVH4_PANMI</name>
<gene>
    <name evidence="2" type="ORF">C2845_PM11G02960</name>
</gene>
<feature type="region of interest" description="Disordered" evidence="1">
    <location>
        <begin position="1"/>
        <end position="128"/>
    </location>
</feature>
<dbReference type="Proteomes" id="UP000275267">
    <property type="component" value="Unassembled WGS sequence"/>
</dbReference>
<proteinExistence type="predicted"/>
<dbReference type="EMBL" id="PQIB02000007">
    <property type="protein sequence ID" value="RLN09781.1"/>
    <property type="molecule type" value="Genomic_DNA"/>
</dbReference>
<dbReference type="OrthoDB" id="693433at2759"/>
<organism evidence="2 3">
    <name type="scientific">Panicum miliaceum</name>
    <name type="common">Proso millet</name>
    <name type="synonym">Broomcorn millet</name>
    <dbReference type="NCBI Taxonomy" id="4540"/>
    <lineage>
        <taxon>Eukaryota</taxon>
        <taxon>Viridiplantae</taxon>
        <taxon>Streptophyta</taxon>
        <taxon>Embryophyta</taxon>
        <taxon>Tracheophyta</taxon>
        <taxon>Spermatophyta</taxon>
        <taxon>Magnoliopsida</taxon>
        <taxon>Liliopsida</taxon>
        <taxon>Poales</taxon>
        <taxon>Poaceae</taxon>
        <taxon>PACMAD clade</taxon>
        <taxon>Panicoideae</taxon>
        <taxon>Panicodae</taxon>
        <taxon>Paniceae</taxon>
        <taxon>Panicinae</taxon>
        <taxon>Panicum</taxon>
        <taxon>Panicum sect. Panicum</taxon>
    </lineage>
</organism>
<reference evidence="3" key="1">
    <citation type="journal article" date="2019" name="Nat. Commun.">
        <title>The genome of broomcorn millet.</title>
        <authorList>
            <person name="Zou C."/>
            <person name="Miki D."/>
            <person name="Li D."/>
            <person name="Tang Q."/>
            <person name="Xiao L."/>
            <person name="Rajput S."/>
            <person name="Deng P."/>
            <person name="Jia W."/>
            <person name="Huang R."/>
            <person name="Zhang M."/>
            <person name="Sun Y."/>
            <person name="Hu J."/>
            <person name="Fu X."/>
            <person name="Schnable P.S."/>
            <person name="Li F."/>
            <person name="Zhang H."/>
            <person name="Feng B."/>
            <person name="Zhu X."/>
            <person name="Liu R."/>
            <person name="Schnable J.C."/>
            <person name="Zhu J.-K."/>
            <person name="Zhang H."/>
        </authorList>
    </citation>
    <scope>NUCLEOTIDE SEQUENCE [LARGE SCALE GENOMIC DNA]</scope>
</reference>
<dbReference type="STRING" id="4540.A0A3L6RVH4"/>
<evidence type="ECO:0000313" key="3">
    <source>
        <dbReference type="Proteomes" id="UP000275267"/>
    </source>
</evidence>
<sequence length="316" mass="36790">MPNQRERRTKRCLDSPPVDPNEGGSSHADVDRGRTLRSRGQIRAPSGDIEWGSNDSCRNSSDDEVEDGTFRVEHKIGKGPAEDDSEDEEEGVAGADGSDDDDEIDRNEDEDAGDAKSPVINRPRYPFGRAPTNFFRDGMIETVKRLRREDPYSEPKTARDARFWTPFQKDFYTTVILKKSKITHEALYVDWEHMARKNDPIFDQLIAACAEKRIKHLMGFKHSWNREIFAQFYATVYFGYYQNERAMFWMTEEVRYHITFPAFVSHLRLGDNDINYPKLHDEGVLESKEMHFMYPRNCRGDWGKVKSLYTFYSILN</sequence>
<protein>
    <submittedName>
        <fullName evidence="2">Uncharacterized protein</fullName>
    </submittedName>
</protein>
<evidence type="ECO:0000256" key="1">
    <source>
        <dbReference type="SAM" id="MobiDB-lite"/>
    </source>
</evidence>
<keyword evidence="3" id="KW-1185">Reference proteome</keyword>
<evidence type="ECO:0000313" key="2">
    <source>
        <dbReference type="EMBL" id="RLN09781.1"/>
    </source>
</evidence>
<dbReference type="AlphaFoldDB" id="A0A3L6RVH4"/>
<feature type="compositionally biased region" description="Acidic residues" evidence="1">
    <location>
        <begin position="82"/>
        <end position="112"/>
    </location>
</feature>